<protein>
    <submittedName>
        <fullName evidence="3">Uncharacterized protein</fullName>
    </submittedName>
</protein>
<keyword evidence="2" id="KW-0812">Transmembrane</keyword>
<accession>A0AAW1VEQ6</accession>
<evidence type="ECO:0000313" key="4">
    <source>
        <dbReference type="Proteomes" id="UP001431783"/>
    </source>
</evidence>
<evidence type="ECO:0000256" key="1">
    <source>
        <dbReference type="SAM" id="MobiDB-lite"/>
    </source>
</evidence>
<keyword evidence="2" id="KW-1133">Transmembrane helix</keyword>
<feature type="compositionally biased region" description="Polar residues" evidence="1">
    <location>
        <begin position="896"/>
        <end position="909"/>
    </location>
</feature>
<dbReference type="AlphaFoldDB" id="A0AAW1VEQ6"/>
<dbReference type="EMBL" id="JARQZJ010000125">
    <property type="protein sequence ID" value="KAK9890549.1"/>
    <property type="molecule type" value="Genomic_DNA"/>
</dbReference>
<organism evidence="3 4">
    <name type="scientific">Henosepilachna vigintioctopunctata</name>
    <dbReference type="NCBI Taxonomy" id="420089"/>
    <lineage>
        <taxon>Eukaryota</taxon>
        <taxon>Metazoa</taxon>
        <taxon>Ecdysozoa</taxon>
        <taxon>Arthropoda</taxon>
        <taxon>Hexapoda</taxon>
        <taxon>Insecta</taxon>
        <taxon>Pterygota</taxon>
        <taxon>Neoptera</taxon>
        <taxon>Endopterygota</taxon>
        <taxon>Coleoptera</taxon>
        <taxon>Polyphaga</taxon>
        <taxon>Cucujiformia</taxon>
        <taxon>Coccinelloidea</taxon>
        <taxon>Coccinellidae</taxon>
        <taxon>Epilachninae</taxon>
        <taxon>Epilachnini</taxon>
        <taxon>Henosepilachna</taxon>
    </lineage>
</organism>
<feature type="region of interest" description="Disordered" evidence="1">
    <location>
        <begin position="533"/>
        <end position="552"/>
    </location>
</feature>
<evidence type="ECO:0000256" key="2">
    <source>
        <dbReference type="SAM" id="Phobius"/>
    </source>
</evidence>
<name>A0AAW1VEQ6_9CUCU</name>
<feature type="transmembrane region" description="Helical" evidence="2">
    <location>
        <begin position="6"/>
        <end position="32"/>
    </location>
</feature>
<feature type="region of interest" description="Disordered" evidence="1">
    <location>
        <begin position="890"/>
        <end position="918"/>
    </location>
</feature>
<keyword evidence="2" id="KW-0472">Membrane</keyword>
<keyword evidence="4" id="KW-1185">Reference proteome</keyword>
<evidence type="ECO:0000313" key="3">
    <source>
        <dbReference type="EMBL" id="KAK9890549.1"/>
    </source>
</evidence>
<sequence length="1109" mass="126083">MPSDTLSLTVGTGLGVSVLAGIISGVCFVMGYRRIHKKRETKWHCAVCNKYFRSPEFILGETGFVICNNCNKKVCKSTCSLINANSLWMCRTCSESTANWIYGAFKAVEPITKVFCGNMGIDKKLPDELEHNQNGEEEKKKEQVRTFIERLVNNLLGDDIDDASINEIYSDRKYRRMLEKYHSDLSSILTDLGTSLQISLIHLPVVGESPCSAHSALKRIIQKIIREANDLPKLKNIDQSDSSNQENRTYEDLLSTAIINKIISASQNNISLSSSRTNSVCSHRSSSLRRRKLHKDYIFGEESLHNKKKWRHDTDTASVSSLEEWVHSDSSRGSTKYVDRVSLTIKQRIEEVSSSESEAEVEYGGNGDVEYDNFKSAFQDAEPNWFLQKRQFRGLSCSPVPVSMLVPDSTKEAKVLIGDKEIDDTSDLSDVPSDLEENSLPTMEVKNHLLDSKKLIGGKNSMADFYSSNFSDDEISGDSGVKECKYMDEVDLELISTSNKNESKFVTDASISSDGSNTERDTEYTEKYGTLPRKISPKQDESTDTPICDNTDVDISEYKNDLKEETEDENNPNFAGVYSKREKEKWSHAVELEYNPYSKENIEKRMKCRNSVNSLFGSDYYIRQASLPSGTKKNEEKTLHFTEEEADTFQSEEQPVNKITTIRIEQNPPVRLRHDKLVLMARPFNVTELPKQIAKAKSSNSLEKSTEGYDLGLHFASEFSSDSEVSLVNCYDVTESVIYKKLSAENNEEIQTAEKYFDFESLDTSLNFEVEKEEENEKPKVELIKQDIPKENPQSLKNNYKAQPAGYVDSKTESGESHITTTPYVITKRSDNTLIKKIYSDPSVRSFALNRRKILPSTIEPKDFENEHGFNSEQSSEILKPLLMKQQSLDNRKISKNQQKGRTNFQSSKSMEEDISKQKTHLEKQTLLIDEETKIKSSASTTFSNQNEGNVIHTNNHQINISANDSKSNSDREAFEEIDKLKKQKLVANRLKVFSKSTLDLSSTEVMNKVITFSKINRDEVLYFRNENAETLSELQNRDRSSSVRDIRKKFEKYDADGKIENPILHSLTGRSLSKQFKEKLRNFDGDIPSLSQIHSLSLTNLEVEENTR</sequence>
<gene>
    <name evidence="3" type="ORF">WA026_010625</name>
</gene>
<reference evidence="3 4" key="1">
    <citation type="submission" date="2023-03" db="EMBL/GenBank/DDBJ databases">
        <title>Genome insight into feeding habits of ladybird beetles.</title>
        <authorList>
            <person name="Li H.-S."/>
            <person name="Huang Y.-H."/>
            <person name="Pang H."/>
        </authorList>
    </citation>
    <scope>NUCLEOTIDE SEQUENCE [LARGE SCALE GENOMIC DNA]</scope>
    <source>
        <strain evidence="3">SYSU_2023b</strain>
        <tissue evidence="3">Whole body</tissue>
    </source>
</reference>
<proteinExistence type="predicted"/>
<dbReference type="Proteomes" id="UP001431783">
    <property type="component" value="Unassembled WGS sequence"/>
</dbReference>
<comment type="caution">
    <text evidence="3">The sequence shown here is derived from an EMBL/GenBank/DDBJ whole genome shotgun (WGS) entry which is preliminary data.</text>
</comment>